<proteinExistence type="predicted"/>
<dbReference type="Pfam" id="PF04402">
    <property type="entry name" value="SIMPL"/>
    <property type="match status" value="1"/>
</dbReference>
<dbReference type="RefSeq" id="WP_148454669.1">
    <property type="nucleotide sequence ID" value="NZ_VSDO01000004.1"/>
</dbReference>
<name>A0A5D0CMQ5_9BACL</name>
<gene>
    <name evidence="1" type="ORF">FRY98_18240</name>
</gene>
<dbReference type="AlphaFoldDB" id="A0A5D0CMQ5"/>
<dbReference type="EMBL" id="VSDO01000004">
    <property type="protein sequence ID" value="TYA11141.1"/>
    <property type="molecule type" value="Genomic_DNA"/>
</dbReference>
<dbReference type="Proteomes" id="UP000325218">
    <property type="component" value="Unassembled WGS sequence"/>
</dbReference>
<dbReference type="PANTHER" id="PTHR34387:SF1">
    <property type="entry name" value="PERIPLASMIC IMMUNOGENIC PROTEIN"/>
    <property type="match status" value="1"/>
</dbReference>
<evidence type="ECO:0000313" key="2">
    <source>
        <dbReference type="Proteomes" id="UP000325218"/>
    </source>
</evidence>
<dbReference type="PANTHER" id="PTHR34387">
    <property type="entry name" value="SLR1258 PROTEIN"/>
    <property type="match status" value="1"/>
</dbReference>
<dbReference type="InterPro" id="IPR007497">
    <property type="entry name" value="SIMPL/DUF541"/>
</dbReference>
<protein>
    <submittedName>
        <fullName evidence="1">DUF541 domain-containing protein</fullName>
    </submittedName>
</protein>
<sequence length="251" mass="26844">MKTWMKPVGAVLVAGTMLVGGTFLSGSLNSAASVYAAENDLLRNVINVVGSGEISVKPDIAYLSFGVETQADTAKEAQSTNAAKIAKLTTLLKDTWKIDAKDIQTGQFYVQPNYSYNEKEGQKVKGYIAQHTLNVTYRDLSKVGQLLDAASQAGANRIDNIRFSAENPDQYQAQVIEKAMANADMKASAIAKAVKRQLGVVVSVTQSGGGEMPIYMQKEMAQATADSGASTSIEPGEVTLKTTLSVTYEMK</sequence>
<keyword evidence="2" id="KW-1185">Reference proteome</keyword>
<evidence type="ECO:0000313" key="1">
    <source>
        <dbReference type="EMBL" id="TYA11141.1"/>
    </source>
</evidence>
<accession>A0A5D0CMQ5</accession>
<dbReference type="InterPro" id="IPR052022">
    <property type="entry name" value="26kDa_periplasmic_antigen"/>
</dbReference>
<dbReference type="Gene3D" id="3.30.70.2970">
    <property type="entry name" value="Protein of unknown function (DUF541), domain 2"/>
    <property type="match status" value="1"/>
</dbReference>
<comment type="caution">
    <text evidence="1">The sequence shown here is derived from an EMBL/GenBank/DDBJ whole genome shotgun (WGS) entry which is preliminary data.</text>
</comment>
<dbReference type="Gene3D" id="3.30.110.170">
    <property type="entry name" value="Protein of unknown function (DUF541), domain 1"/>
    <property type="match status" value="1"/>
</dbReference>
<reference evidence="1 2" key="1">
    <citation type="submission" date="2019-08" db="EMBL/GenBank/DDBJ databases">
        <title>Genome sequencing of Paenibacillus faecis DSM 23593(T).</title>
        <authorList>
            <person name="Kook J.-K."/>
            <person name="Park S.-N."/>
            <person name="Lim Y.K."/>
        </authorList>
    </citation>
    <scope>NUCLEOTIDE SEQUENCE [LARGE SCALE GENOMIC DNA]</scope>
    <source>
        <strain evidence="1 2">DSM 23593</strain>
    </source>
</reference>
<dbReference type="OrthoDB" id="1682722at2"/>
<dbReference type="GO" id="GO:0006974">
    <property type="term" value="P:DNA damage response"/>
    <property type="evidence" value="ECO:0007669"/>
    <property type="project" value="TreeGrafter"/>
</dbReference>
<organism evidence="1 2">
    <name type="scientific">Paenibacillus faecis</name>
    <dbReference type="NCBI Taxonomy" id="862114"/>
    <lineage>
        <taxon>Bacteria</taxon>
        <taxon>Bacillati</taxon>
        <taxon>Bacillota</taxon>
        <taxon>Bacilli</taxon>
        <taxon>Bacillales</taxon>
        <taxon>Paenibacillaceae</taxon>
        <taxon>Paenibacillus</taxon>
    </lineage>
</organism>